<dbReference type="AlphaFoldDB" id="A0A8S1HEA7"/>
<keyword evidence="3" id="KW-1185">Reference proteome</keyword>
<evidence type="ECO:0000256" key="1">
    <source>
        <dbReference type="SAM" id="MobiDB-lite"/>
    </source>
</evidence>
<dbReference type="EMBL" id="CAJGYM010000029">
    <property type="protein sequence ID" value="CAD6192741.1"/>
    <property type="molecule type" value="Genomic_DNA"/>
</dbReference>
<reference evidence="2" key="1">
    <citation type="submission" date="2020-10" db="EMBL/GenBank/DDBJ databases">
        <authorList>
            <person name="Kikuchi T."/>
        </authorList>
    </citation>
    <scope>NUCLEOTIDE SEQUENCE</scope>
    <source>
        <strain evidence="2">NKZ352</strain>
    </source>
</reference>
<accession>A0A8S1HEA7</accession>
<evidence type="ECO:0000313" key="3">
    <source>
        <dbReference type="Proteomes" id="UP000835052"/>
    </source>
</evidence>
<feature type="region of interest" description="Disordered" evidence="1">
    <location>
        <begin position="148"/>
        <end position="174"/>
    </location>
</feature>
<name>A0A8S1HEA7_9PELO</name>
<dbReference type="Proteomes" id="UP000835052">
    <property type="component" value="Unassembled WGS sequence"/>
</dbReference>
<comment type="caution">
    <text evidence="2">The sequence shown here is derived from an EMBL/GenBank/DDBJ whole genome shotgun (WGS) entry which is preliminary data.</text>
</comment>
<feature type="compositionally biased region" description="Basic and acidic residues" evidence="1">
    <location>
        <begin position="14"/>
        <end position="34"/>
    </location>
</feature>
<sequence length="174" mass="20097">MLRRSLRSSTSRNNVEREIKPQLRRRPVETERADGIVSKMDNLSIERPNVETVQSLPETSEEKPILRRSTRTITRTHRDFFKSEPTTSGQQKRVAVDVLENDGPKIMKLQMVIHPYSLRRESGQLQRVSEEVKPDIRKSLRLQMRAQLDGKKASSTAPREPLRTIPAKTVSKKM</sequence>
<gene>
    <name evidence="2" type="ORF">CAUJ_LOCUS8660</name>
</gene>
<protein>
    <submittedName>
        <fullName evidence="2">Uncharacterized protein</fullName>
    </submittedName>
</protein>
<evidence type="ECO:0000313" key="2">
    <source>
        <dbReference type="EMBL" id="CAD6192741.1"/>
    </source>
</evidence>
<feature type="region of interest" description="Disordered" evidence="1">
    <location>
        <begin position="1"/>
        <end position="34"/>
    </location>
</feature>
<organism evidence="2 3">
    <name type="scientific">Caenorhabditis auriculariae</name>
    <dbReference type="NCBI Taxonomy" id="2777116"/>
    <lineage>
        <taxon>Eukaryota</taxon>
        <taxon>Metazoa</taxon>
        <taxon>Ecdysozoa</taxon>
        <taxon>Nematoda</taxon>
        <taxon>Chromadorea</taxon>
        <taxon>Rhabditida</taxon>
        <taxon>Rhabditina</taxon>
        <taxon>Rhabditomorpha</taxon>
        <taxon>Rhabditoidea</taxon>
        <taxon>Rhabditidae</taxon>
        <taxon>Peloderinae</taxon>
        <taxon>Caenorhabditis</taxon>
    </lineage>
</organism>
<proteinExistence type="predicted"/>